<dbReference type="Gene3D" id="3.80.10.10">
    <property type="entry name" value="Ribonuclease Inhibitor"/>
    <property type="match status" value="1"/>
</dbReference>
<evidence type="ECO:0000313" key="4">
    <source>
        <dbReference type="Proteomes" id="UP000828251"/>
    </source>
</evidence>
<evidence type="ECO:0000256" key="1">
    <source>
        <dbReference type="ARBA" id="ARBA00022821"/>
    </source>
</evidence>
<dbReference type="AlphaFoldDB" id="A0A9D3UVP0"/>
<dbReference type="SUPFAM" id="SSF52047">
    <property type="entry name" value="RNI-like"/>
    <property type="match status" value="1"/>
</dbReference>
<protein>
    <recommendedName>
        <fullName evidence="2">Disease resistance protein At4g27190-like leucine-rich repeats domain-containing protein</fullName>
    </recommendedName>
</protein>
<evidence type="ECO:0000259" key="2">
    <source>
        <dbReference type="Pfam" id="PF23247"/>
    </source>
</evidence>
<feature type="domain" description="Disease resistance protein At4g27190-like leucine-rich repeats" evidence="2">
    <location>
        <begin position="55"/>
        <end position="186"/>
    </location>
</feature>
<dbReference type="EMBL" id="JAIQCV010000009">
    <property type="protein sequence ID" value="KAH1063240.1"/>
    <property type="molecule type" value="Genomic_DNA"/>
</dbReference>
<dbReference type="InterPro" id="IPR032675">
    <property type="entry name" value="LRR_dom_sf"/>
</dbReference>
<feature type="domain" description="Disease resistance protein At4g27190-like leucine-rich repeats" evidence="2">
    <location>
        <begin position="3"/>
        <end position="52"/>
    </location>
</feature>
<accession>A0A9D3UVP0</accession>
<comment type="caution">
    <text evidence="3">The sequence shown here is derived from an EMBL/GenBank/DDBJ whole genome shotgun (WGS) entry which is preliminary data.</text>
</comment>
<name>A0A9D3UVP0_9ROSI</name>
<proteinExistence type="predicted"/>
<gene>
    <name evidence="3" type="ORF">J1N35_028227</name>
</gene>
<dbReference type="PANTHER" id="PTHR33463">
    <property type="entry name" value="NB-ARC DOMAIN-CONTAINING PROTEIN-RELATED"/>
    <property type="match status" value="1"/>
</dbReference>
<evidence type="ECO:0000313" key="3">
    <source>
        <dbReference type="EMBL" id="KAH1063240.1"/>
    </source>
</evidence>
<organism evidence="3 4">
    <name type="scientific">Gossypium stocksii</name>
    <dbReference type="NCBI Taxonomy" id="47602"/>
    <lineage>
        <taxon>Eukaryota</taxon>
        <taxon>Viridiplantae</taxon>
        <taxon>Streptophyta</taxon>
        <taxon>Embryophyta</taxon>
        <taxon>Tracheophyta</taxon>
        <taxon>Spermatophyta</taxon>
        <taxon>Magnoliopsida</taxon>
        <taxon>eudicotyledons</taxon>
        <taxon>Gunneridae</taxon>
        <taxon>Pentapetalae</taxon>
        <taxon>rosids</taxon>
        <taxon>malvids</taxon>
        <taxon>Malvales</taxon>
        <taxon>Malvaceae</taxon>
        <taxon>Malvoideae</taxon>
        <taxon>Gossypium</taxon>
    </lineage>
</organism>
<dbReference type="InterPro" id="IPR050905">
    <property type="entry name" value="Plant_NBS-LRR"/>
</dbReference>
<dbReference type="Proteomes" id="UP000828251">
    <property type="component" value="Unassembled WGS sequence"/>
</dbReference>
<dbReference type="Pfam" id="PF23247">
    <property type="entry name" value="LRR_RPS2"/>
    <property type="match status" value="2"/>
</dbReference>
<sequence>MRIIWNDFAQVVTLENLTTLDLRVCKKLRYIFSPTMARSLSHLVNLSIDWCEEIERLILANDQISSSSSSNAGLQPISFPNLTKITITNCGNLKSLFPFGSVPVLPKLECLKVKKNSKLEQVFELEDEPKVVAEEEMKFDKLEKLSLKELPSLIHFYPKGYHFALPALEYLKVRNCPKLTTSFSIDSQKFVHCETKTPQLLKEDAIEEPVIVLNEIFDEEICNFQ</sequence>
<keyword evidence="4" id="KW-1185">Reference proteome</keyword>
<dbReference type="OrthoDB" id="998547at2759"/>
<reference evidence="3 4" key="1">
    <citation type="journal article" date="2021" name="Plant Biotechnol. J.">
        <title>Multi-omics assisted identification of the key and species-specific regulatory components of drought-tolerant mechanisms in Gossypium stocksii.</title>
        <authorList>
            <person name="Yu D."/>
            <person name="Ke L."/>
            <person name="Zhang D."/>
            <person name="Wu Y."/>
            <person name="Sun Y."/>
            <person name="Mei J."/>
            <person name="Sun J."/>
            <person name="Sun Y."/>
        </authorList>
    </citation>
    <scope>NUCLEOTIDE SEQUENCE [LARGE SCALE GENOMIC DNA]</scope>
    <source>
        <strain evidence="4">cv. E1</strain>
        <tissue evidence="3">Leaf</tissue>
    </source>
</reference>
<keyword evidence="1" id="KW-0611">Plant defense</keyword>
<dbReference type="InterPro" id="IPR057135">
    <property type="entry name" value="At4g27190-like_LRR"/>
</dbReference>